<reference evidence="2" key="1">
    <citation type="journal article" date="2014" name="PLoS ONE">
        <title>Transcriptome-Based Identification of ABC Transporters in the Western Tarnished Plant Bug Lygus hesperus.</title>
        <authorList>
            <person name="Hull J.J."/>
            <person name="Chaney K."/>
            <person name="Geib S.M."/>
            <person name="Fabrick J.A."/>
            <person name="Brent C.S."/>
            <person name="Walsh D."/>
            <person name="Lavine L.C."/>
        </authorList>
    </citation>
    <scope>NUCLEOTIDE SEQUENCE</scope>
</reference>
<evidence type="ECO:0000313" key="2">
    <source>
        <dbReference type="EMBL" id="JAG34742.1"/>
    </source>
</evidence>
<sequence length="196" mass="21716">TKNLKTENWESVIPEALHSIRSLLCTATNVTPHERMFKHSRRSFYGTSQPNWLVNPGPVLIRRQNRLSKYEPIVEQAHLVEANPDYARIRYPDGKETLISVRHLAAPPEVPAPNPDNPASAPALNSFNNHTMGSEIQTPASPIMPLDSSSLGSPKLTEVSASPTPAPPVLQVNTPSPRRSSRNRRQPAHLSDFDLN</sequence>
<accession>A0A0A9YNX7</accession>
<gene>
    <name evidence="2" type="ORF">CM83_4141</name>
</gene>
<protein>
    <submittedName>
        <fullName evidence="2">Uncharacterized protein</fullName>
    </submittedName>
</protein>
<proteinExistence type="predicted"/>
<dbReference type="AlphaFoldDB" id="A0A0A9YNX7"/>
<dbReference type="EMBL" id="GBHO01008862">
    <property type="protein sequence ID" value="JAG34742.1"/>
    <property type="molecule type" value="Transcribed_RNA"/>
</dbReference>
<evidence type="ECO:0000256" key="1">
    <source>
        <dbReference type="SAM" id="MobiDB-lite"/>
    </source>
</evidence>
<feature type="compositionally biased region" description="Polar residues" evidence="1">
    <location>
        <begin position="126"/>
        <end position="140"/>
    </location>
</feature>
<reference evidence="2" key="2">
    <citation type="submission" date="2014-07" db="EMBL/GenBank/DDBJ databases">
        <authorList>
            <person name="Hull J."/>
        </authorList>
    </citation>
    <scope>NUCLEOTIDE SEQUENCE</scope>
</reference>
<name>A0A0A9YNX7_LYGHE</name>
<organism evidence="2">
    <name type="scientific">Lygus hesperus</name>
    <name type="common">Western plant bug</name>
    <dbReference type="NCBI Taxonomy" id="30085"/>
    <lineage>
        <taxon>Eukaryota</taxon>
        <taxon>Metazoa</taxon>
        <taxon>Ecdysozoa</taxon>
        <taxon>Arthropoda</taxon>
        <taxon>Hexapoda</taxon>
        <taxon>Insecta</taxon>
        <taxon>Pterygota</taxon>
        <taxon>Neoptera</taxon>
        <taxon>Paraneoptera</taxon>
        <taxon>Hemiptera</taxon>
        <taxon>Heteroptera</taxon>
        <taxon>Panheteroptera</taxon>
        <taxon>Cimicomorpha</taxon>
        <taxon>Miridae</taxon>
        <taxon>Mirini</taxon>
        <taxon>Lygus</taxon>
    </lineage>
</organism>
<feature type="region of interest" description="Disordered" evidence="1">
    <location>
        <begin position="106"/>
        <end position="196"/>
    </location>
</feature>
<feature type="non-terminal residue" evidence="2">
    <location>
        <position position="1"/>
    </location>
</feature>